<accession>A0A2S9Q7P7</accession>
<gene>
    <name evidence="1" type="ORF">C5L14_23140</name>
</gene>
<sequence length="78" mass="8246">MSDPSDPLESGDGSVVTPLLTKFRGLTSPEHRQFAVAEFEFADGAIIRIPIASDAVASFNDALVVWMSKGNATSAVVH</sequence>
<protein>
    <submittedName>
        <fullName evidence="1">Uncharacterized protein</fullName>
    </submittedName>
</protein>
<dbReference type="Proteomes" id="UP000237682">
    <property type="component" value="Unassembled WGS sequence"/>
</dbReference>
<comment type="caution">
    <text evidence="1">The sequence shown here is derived from an EMBL/GenBank/DDBJ whole genome shotgun (WGS) entry which is preliminary data.</text>
</comment>
<keyword evidence="2" id="KW-1185">Reference proteome</keyword>
<name>A0A2S9Q7P7_9HYPH</name>
<organism evidence="1 2">
    <name type="scientific">Labrys okinawensis</name>
    <dbReference type="NCBI Taxonomy" id="346911"/>
    <lineage>
        <taxon>Bacteria</taxon>
        <taxon>Pseudomonadati</taxon>
        <taxon>Pseudomonadota</taxon>
        <taxon>Alphaproteobacteria</taxon>
        <taxon>Hyphomicrobiales</taxon>
        <taxon>Xanthobacteraceae</taxon>
        <taxon>Labrys</taxon>
    </lineage>
</organism>
<dbReference type="OrthoDB" id="8449547at2"/>
<dbReference type="AlphaFoldDB" id="A0A2S9Q7P7"/>
<dbReference type="EMBL" id="PUEJ01000009">
    <property type="protein sequence ID" value="PRH85340.1"/>
    <property type="molecule type" value="Genomic_DNA"/>
</dbReference>
<evidence type="ECO:0000313" key="1">
    <source>
        <dbReference type="EMBL" id="PRH85340.1"/>
    </source>
</evidence>
<proteinExistence type="predicted"/>
<reference evidence="1 2" key="1">
    <citation type="submission" date="2018-02" db="EMBL/GenBank/DDBJ databases">
        <title>Whole genome sequencing of endophytic bacterium.</title>
        <authorList>
            <person name="Eedara R."/>
            <person name="Podile A.R."/>
        </authorList>
    </citation>
    <scope>NUCLEOTIDE SEQUENCE [LARGE SCALE GENOMIC DNA]</scope>
    <source>
        <strain evidence="1 2">RP1T</strain>
    </source>
</reference>
<dbReference type="RefSeq" id="WP_105864429.1">
    <property type="nucleotide sequence ID" value="NZ_PUEJ01000009.1"/>
</dbReference>
<evidence type="ECO:0000313" key="2">
    <source>
        <dbReference type="Proteomes" id="UP000237682"/>
    </source>
</evidence>